<feature type="non-terminal residue" evidence="2">
    <location>
        <position position="148"/>
    </location>
</feature>
<evidence type="ECO:0000313" key="2">
    <source>
        <dbReference type="EMBL" id="PKK57555.1"/>
    </source>
</evidence>
<comment type="caution">
    <text evidence="2">The sequence shown here is derived from an EMBL/GenBank/DDBJ whole genome shotgun (WGS) entry which is preliminary data.</text>
</comment>
<proteinExistence type="predicted"/>
<feature type="compositionally biased region" description="Basic and acidic residues" evidence="1">
    <location>
        <begin position="80"/>
        <end position="90"/>
    </location>
</feature>
<dbReference type="AlphaFoldDB" id="A0A2N1M7D7"/>
<feature type="region of interest" description="Disordered" evidence="1">
    <location>
        <begin position="37"/>
        <end position="148"/>
    </location>
</feature>
<reference evidence="2 3" key="1">
    <citation type="submission" date="2016-04" db="EMBL/GenBank/DDBJ databases">
        <title>Genome analyses suggest a sexual origin of heterokaryosis in a supposedly ancient asexual fungus.</title>
        <authorList>
            <person name="Ropars J."/>
            <person name="Sedzielewska K."/>
            <person name="Noel J."/>
            <person name="Charron P."/>
            <person name="Farinelli L."/>
            <person name="Marton T."/>
            <person name="Kruger M."/>
            <person name="Pelin A."/>
            <person name="Brachmann A."/>
            <person name="Corradi N."/>
        </authorList>
    </citation>
    <scope>NUCLEOTIDE SEQUENCE [LARGE SCALE GENOMIC DNA]</scope>
    <source>
        <strain evidence="2 3">C2</strain>
    </source>
</reference>
<dbReference type="VEuPathDB" id="FungiDB:FUN_018813"/>
<evidence type="ECO:0000313" key="3">
    <source>
        <dbReference type="Proteomes" id="UP000233469"/>
    </source>
</evidence>
<reference evidence="2 3" key="2">
    <citation type="submission" date="2017-10" db="EMBL/GenBank/DDBJ databases">
        <title>Extensive intraspecific genome diversity in a model arbuscular mycorrhizal fungus.</title>
        <authorList>
            <person name="Chen E.C.H."/>
            <person name="Morin E."/>
            <person name="Baudet D."/>
            <person name="Noel J."/>
            <person name="Ndikumana S."/>
            <person name="Charron P."/>
            <person name="St-Onge C."/>
            <person name="Giorgi J."/>
            <person name="Grigoriev I.V."/>
            <person name="Roux C."/>
            <person name="Martin F.M."/>
            <person name="Corradi N."/>
        </authorList>
    </citation>
    <scope>NUCLEOTIDE SEQUENCE [LARGE SCALE GENOMIC DNA]</scope>
    <source>
        <strain evidence="2 3">C2</strain>
    </source>
</reference>
<feature type="compositionally biased region" description="Basic residues" evidence="1">
    <location>
        <begin position="91"/>
        <end position="100"/>
    </location>
</feature>
<protein>
    <submittedName>
        <fullName evidence="2">Uncharacterized protein</fullName>
    </submittedName>
</protein>
<sequence length="148" mass="17187">MHAKSISCALKKVGLTWHSPDEVTSLCHQCGRPNCDPERCGSSSRPSHPSRLWQSNDKLRALYNKHLPPSHPAKRHNRFARPDNNDDGHHRTSASRHHSNSRPNNRQQSRSRSQRRPWNHDNLNNNNYNQRHRIPDANELDHYADGMD</sequence>
<organism evidence="2 3">
    <name type="scientific">Rhizophagus irregularis</name>
    <dbReference type="NCBI Taxonomy" id="588596"/>
    <lineage>
        <taxon>Eukaryota</taxon>
        <taxon>Fungi</taxon>
        <taxon>Fungi incertae sedis</taxon>
        <taxon>Mucoromycota</taxon>
        <taxon>Glomeromycotina</taxon>
        <taxon>Glomeromycetes</taxon>
        <taxon>Glomerales</taxon>
        <taxon>Glomeraceae</taxon>
        <taxon>Rhizophagus</taxon>
    </lineage>
</organism>
<feature type="compositionally biased region" description="Polar residues" evidence="1">
    <location>
        <begin position="41"/>
        <end position="56"/>
    </location>
</feature>
<feature type="compositionally biased region" description="Low complexity" evidence="1">
    <location>
        <begin position="120"/>
        <end position="129"/>
    </location>
</feature>
<dbReference type="EMBL" id="LLXL01004282">
    <property type="protein sequence ID" value="PKK57555.1"/>
    <property type="molecule type" value="Genomic_DNA"/>
</dbReference>
<feature type="compositionally biased region" description="Low complexity" evidence="1">
    <location>
        <begin position="101"/>
        <end position="111"/>
    </location>
</feature>
<accession>A0A2N1M7D7</accession>
<dbReference type="Proteomes" id="UP000233469">
    <property type="component" value="Unassembled WGS sequence"/>
</dbReference>
<evidence type="ECO:0000256" key="1">
    <source>
        <dbReference type="SAM" id="MobiDB-lite"/>
    </source>
</evidence>
<feature type="compositionally biased region" description="Basic and acidic residues" evidence="1">
    <location>
        <begin position="133"/>
        <end position="148"/>
    </location>
</feature>
<gene>
    <name evidence="2" type="ORF">RhiirC2_797807</name>
</gene>
<name>A0A2N1M7D7_9GLOM</name>